<dbReference type="InterPro" id="IPR020094">
    <property type="entry name" value="TruA/RsuA/RluB/E/F_N"/>
</dbReference>
<dbReference type="PANTHER" id="PTHR47683:SF4">
    <property type="entry name" value="PSEUDOURIDINE SYNTHASE"/>
    <property type="match status" value="1"/>
</dbReference>
<accession>A0ABV0EYQ4</accession>
<dbReference type="Gene3D" id="3.30.70.580">
    <property type="entry name" value="Pseudouridine synthase I, catalytic domain, N-terminal subdomain"/>
    <property type="match status" value="1"/>
</dbReference>
<dbReference type="CDD" id="cd00165">
    <property type="entry name" value="S4"/>
    <property type="match status" value="1"/>
</dbReference>
<dbReference type="Proteomes" id="UP001429357">
    <property type="component" value="Unassembled WGS sequence"/>
</dbReference>
<dbReference type="InterPro" id="IPR042092">
    <property type="entry name" value="PsdUridine_s_RsuA/RluB/E/F_cat"/>
</dbReference>
<dbReference type="PANTHER" id="PTHR47683">
    <property type="entry name" value="PSEUDOURIDINE SYNTHASE FAMILY PROTEIN-RELATED"/>
    <property type="match status" value="1"/>
</dbReference>
<dbReference type="InterPro" id="IPR006145">
    <property type="entry name" value="PsdUridine_synth_RsuA/RluA"/>
</dbReference>
<evidence type="ECO:0000256" key="3">
    <source>
        <dbReference type="ARBA" id="ARBA00023235"/>
    </source>
</evidence>
<dbReference type="PROSITE" id="PS50889">
    <property type="entry name" value="S4"/>
    <property type="match status" value="1"/>
</dbReference>
<dbReference type="InterPro" id="IPR018496">
    <property type="entry name" value="PsdUridine_synth_RsuA/RluB_CS"/>
</dbReference>
<keyword evidence="3 5" id="KW-0413">Isomerase</keyword>
<evidence type="ECO:0000256" key="4">
    <source>
        <dbReference type="PROSITE-ProRule" id="PRU00182"/>
    </source>
</evidence>
<dbReference type="EC" id="5.4.99.-" evidence="5"/>
<dbReference type="EMBL" id="MAEI02000001">
    <property type="protein sequence ID" value="MEO1780916.1"/>
    <property type="molecule type" value="Genomic_DNA"/>
</dbReference>
<dbReference type="Pfam" id="PF01479">
    <property type="entry name" value="S4"/>
    <property type="match status" value="1"/>
</dbReference>
<dbReference type="Gene3D" id="3.30.70.1560">
    <property type="entry name" value="Alpha-L RNA-binding motif"/>
    <property type="match status" value="1"/>
</dbReference>
<keyword evidence="2 4" id="KW-0694">RNA-binding</keyword>
<feature type="domain" description="RNA-binding S4" evidence="6">
    <location>
        <begin position="1"/>
        <end position="61"/>
    </location>
</feature>
<dbReference type="SMART" id="SM00363">
    <property type="entry name" value="S4"/>
    <property type="match status" value="1"/>
</dbReference>
<sequence length="245" mass="27179">MRLDKFLADMGIGSRKEVKGYIKKGLVTVNGQVVKSDKLQVAEDQDQVVFDGEPVIYQKYFYYMMNKPGGVISATVDNYEETVVDLLADTDFREDLFPVGRLDKDTEGFMLLSNDGALAHRLLSPKKHVEKEYFAKVAGVMTEEDVAAFAKGLTIDGGEETLPAELTIVATDEKAQTSEIRLILHEGKFHQVKRMVQAVGKEVTYLKRLRIGGLVLDSGLELGDYRPLTEAEVGLLEEGKKATSN</sequence>
<dbReference type="CDD" id="cd02553">
    <property type="entry name" value="PseudoU_synth_RsuA"/>
    <property type="match status" value="1"/>
</dbReference>
<keyword evidence="8" id="KW-1185">Reference proteome</keyword>
<protein>
    <recommendedName>
        <fullName evidence="5">Pseudouridine synthase</fullName>
        <ecNumber evidence="5">5.4.99.-</ecNumber>
    </recommendedName>
</protein>
<evidence type="ECO:0000313" key="7">
    <source>
        <dbReference type="EMBL" id="MEO1780916.1"/>
    </source>
</evidence>
<evidence type="ECO:0000313" key="8">
    <source>
        <dbReference type="Proteomes" id="UP001429357"/>
    </source>
</evidence>
<dbReference type="InterPro" id="IPR020103">
    <property type="entry name" value="PsdUridine_synth_cat_dom_sf"/>
</dbReference>
<dbReference type="InterPro" id="IPR000748">
    <property type="entry name" value="PsdUridine_synth_RsuA/RluB/E/F"/>
</dbReference>
<comment type="caution">
    <text evidence="7">The sequence shown here is derived from an EMBL/GenBank/DDBJ whole genome shotgun (WGS) entry which is preliminary data.</text>
</comment>
<dbReference type="PROSITE" id="PS01149">
    <property type="entry name" value="PSI_RSU"/>
    <property type="match status" value="1"/>
</dbReference>
<organism evidence="7 8">
    <name type="scientific">Enterococcus diestrammenae</name>
    <dbReference type="NCBI Taxonomy" id="1155073"/>
    <lineage>
        <taxon>Bacteria</taxon>
        <taxon>Bacillati</taxon>
        <taxon>Bacillota</taxon>
        <taxon>Bacilli</taxon>
        <taxon>Lactobacillales</taxon>
        <taxon>Enterococcaceae</taxon>
        <taxon>Enterococcus</taxon>
    </lineage>
</organism>
<dbReference type="SUPFAM" id="SSF55120">
    <property type="entry name" value="Pseudouridine synthase"/>
    <property type="match status" value="1"/>
</dbReference>
<dbReference type="Gene3D" id="3.10.290.10">
    <property type="entry name" value="RNA-binding S4 domain"/>
    <property type="match status" value="1"/>
</dbReference>
<evidence type="ECO:0000256" key="1">
    <source>
        <dbReference type="ARBA" id="ARBA00008348"/>
    </source>
</evidence>
<comment type="similarity">
    <text evidence="1 5">Belongs to the pseudouridine synthase RsuA family.</text>
</comment>
<evidence type="ECO:0000259" key="6">
    <source>
        <dbReference type="SMART" id="SM00363"/>
    </source>
</evidence>
<name>A0ABV0EYQ4_9ENTE</name>
<gene>
    <name evidence="7" type="ORF">BAU18_000494</name>
</gene>
<dbReference type="InterPro" id="IPR036986">
    <property type="entry name" value="S4_RNA-bd_sf"/>
</dbReference>
<reference evidence="7 8" key="2">
    <citation type="submission" date="2024-02" db="EMBL/GenBank/DDBJ databases">
        <title>The Genome Sequence of Enterococcus diestrammenae JM9A.</title>
        <authorList>
            <person name="Earl A."/>
            <person name="Manson A."/>
            <person name="Gilmore M."/>
            <person name="Sanders J."/>
            <person name="Shea T."/>
            <person name="Howe W."/>
            <person name="Livny J."/>
            <person name="Cuomo C."/>
            <person name="Neafsey D."/>
            <person name="Birren B."/>
        </authorList>
    </citation>
    <scope>NUCLEOTIDE SEQUENCE [LARGE SCALE GENOMIC DNA]</scope>
    <source>
        <strain evidence="7 8">JM9A</strain>
    </source>
</reference>
<proteinExistence type="inferred from homology"/>
<dbReference type="Pfam" id="PF00849">
    <property type="entry name" value="PseudoU_synth_2"/>
    <property type="match status" value="1"/>
</dbReference>
<evidence type="ECO:0000256" key="5">
    <source>
        <dbReference type="RuleBase" id="RU003887"/>
    </source>
</evidence>
<evidence type="ECO:0000256" key="2">
    <source>
        <dbReference type="ARBA" id="ARBA00022884"/>
    </source>
</evidence>
<dbReference type="InterPro" id="IPR002942">
    <property type="entry name" value="S4_RNA-bd"/>
</dbReference>
<dbReference type="InterPro" id="IPR050343">
    <property type="entry name" value="RsuA_PseudoU_synthase"/>
</dbReference>
<dbReference type="NCBIfam" id="TIGR00093">
    <property type="entry name" value="pseudouridine synthase"/>
    <property type="match status" value="1"/>
</dbReference>
<dbReference type="SUPFAM" id="SSF55174">
    <property type="entry name" value="Alpha-L RNA-binding motif"/>
    <property type="match status" value="1"/>
</dbReference>
<dbReference type="RefSeq" id="WP_161870545.1">
    <property type="nucleotide sequence ID" value="NZ_JBMRGR010000009.1"/>
</dbReference>
<reference evidence="8" key="1">
    <citation type="submission" date="2016-06" db="EMBL/GenBank/DDBJ databases">
        <title>Four novel species of enterococci isolated from chicken manure.</title>
        <authorList>
            <person name="Van Tyne D."/>
        </authorList>
    </citation>
    <scope>NUCLEOTIDE SEQUENCE [LARGE SCALE GENOMIC DNA]</scope>
    <source>
        <strain evidence="8">JM9A</strain>
    </source>
</reference>